<name>A0A552UVG5_9FLAO</name>
<dbReference type="Gene3D" id="2.160.20.10">
    <property type="entry name" value="Single-stranded right-handed beta-helix, Pectin lyase-like"/>
    <property type="match status" value="1"/>
</dbReference>
<protein>
    <submittedName>
        <fullName evidence="4">T9SS type A sorting domain-containing protein</fullName>
    </submittedName>
</protein>
<feature type="chain" id="PRO_5021936327" evidence="2">
    <location>
        <begin position="35"/>
        <end position="735"/>
    </location>
</feature>
<dbReference type="InterPro" id="IPR026444">
    <property type="entry name" value="Secre_tail"/>
</dbReference>
<evidence type="ECO:0000256" key="1">
    <source>
        <dbReference type="ARBA" id="ARBA00022729"/>
    </source>
</evidence>
<dbReference type="SUPFAM" id="SSF51126">
    <property type="entry name" value="Pectin lyase-like"/>
    <property type="match status" value="2"/>
</dbReference>
<gene>
    <name evidence="4" type="ORF">FMM05_18550</name>
</gene>
<accession>A0A552UVG5</accession>
<comment type="caution">
    <text evidence="4">The sequence shown here is derived from an EMBL/GenBank/DDBJ whole genome shotgun (WGS) entry which is preliminary data.</text>
</comment>
<dbReference type="NCBIfam" id="NF041518">
    <property type="entry name" value="choice_anch_Q"/>
    <property type="match status" value="1"/>
</dbReference>
<proteinExistence type="predicted"/>
<dbReference type="InterPro" id="IPR059226">
    <property type="entry name" value="Choice_anch_Q_dom"/>
</dbReference>
<dbReference type="EMBL" id="VJVZ01000014">
    <property type="protein sequence ID" value="TRW22189.1"/>
    <property type="molecule type" value="Genomic_DNA"/>
</dbReference>
<dbReference type="AlphaFoldDB" id="A0A552UVG5"/>
<reference evidence="4 5" key="1">
    <citation type="submission" date="2019-07" db="EMBL/GenBank/DDBJ databases">
        <title>Flavobacterium sp. nov., isolated from glacier ice.</title>
        <authorList>
            <person name="Liu Q."/>
            <person name="Xin Y.-H."/>
        </authorList>
    </citation>
    <scope>NUCLEOTIDE SEQUENCE [LARGE SCALE GENOMIC DNA]</scope>
    <source>
        <strain evidence="4 5">ZT4R6</strain>
    </source>
</reference>
<evidence type="ECO:0000256" key="2">
    <source>
        <dbReference type="SAM" id="SignalP"/>
    </source>
</evidence>
<evidence type="ECO:0000313" key="4">
    <source>
        <dbReference type="EMBL" id="TRW22189.1"/>
    </source>
</evidence>
<dbReference type="PANTHER" id="PTHR11319:SF35">
    <property type="entry name" value="OUTER MEMBRANE PROTEIN PMPC-RELATED"/>
    <property type="match status" value="1"/>
</dbReference>
<dbReference type="NCBIfam" id="TIGR04183">
    <property type="entry name" value="Por_Secre_tail"/>
    <property type="match status" value="1"/>
</dbReference>
<organism evidence="4 5">
    <name type="scientific">Flavobacterium zepuense</name>
    <dbReference type="NCBI Taxonomy" id="2593302"/>
    <lineage>
        <taxon>Bacteria</taxon>
        <taxon>Pseudomonadati</taxon>
        <taxon>Bacteroidota</taxon>
        <taxon>Flavobacteriia</taxon>
        <taxon>Flavobacteriales</taxon>
        <taxon>Flavobacteriaceae</taxon>
        <taxon>Flavobacterium</taxon>
    </lineage>
</organism>
<dbReference type="Proteomes" id="UP000320643">
    <property type="component" value="Unassembled WGS sequence"/>
</dbReference>
<sequence>MNKKTTMLKALLGNRRLRTLLLFGSLFMGTGAMAQTTYYVKPEATGTGDGTSWENAGADLQLAINTAVAGDQVWVAAGTYKPNRKANDLTVIVEANADNAFVLKEGVAVYGSFAGTEATLEERDLTLGENVSTLSGDFLGDDQVLTTDDSAEFSIVNNIENATHVVISAGSEEFPVTSATILDGFTISGGNATLAFTNIAVNGQNIGRFTGGGIANYGFASPTLSHLVIMANAASYGGGIYNRDFSSPSISNVTVMVNIGTTIGGGIVNYINASPTITDAVISGNIALAGGGVYNYQDASPAISNTVIAGNYAQGGSGGGMFNSDSSPILTDVALTENTADGNGGGLYNTGSAPTLNNVSITGNTAIDGGGVYNIEDSAPVFTIAFISENQATQHGGGMYNEDSAPVLNETILADNTATQLGGAVMNFANSPVIFNNVEINTNTAVRGAGVYNNDGSDSQFTNVKVTGNTASSFGGGIYNNASTPVITNALFTGNMAVSGGGVFNNAGSNTVFTNATITANTVSSQGGGVSNNASSPLFRNSILFGNTDTAGVNIFNFDGSAPVFSYSLVQSSTVTWDPLGIDGGNNIDADPLFYGNSFTLYTDSPAINAGSNTFFAEGQTPDLSGIETDLEGNERIYDDLVDLGAFEYQGVLRTPGFNAATIKLYPNPVATALQIDAPATINNVTVYNMLGQTIQSEDWNANSGSLNMATLKAGNYIVKVTSSKTVTSSIIVKK</sequence>
<dbReference type="RefSeq" id="WP_143374926.1">
    <property type="nucleotide sequence ID" value="NZ_VJVZ01000014.1"/>
</dbReference>
<feature type="signal peptide" evidence="2">
    <location>
        <begin position="1"/>
        <end position="34"/>
    </location>
</feature>
<dbReference type="Pfam" id="PF18962">
    <property type="entry name" value="Por_Secre_tail"/>
    <property type="match status" value="1"/>
</dbReference>
<dbReference type="InterPro" id="IPR012334">
    <property type="entry name" value="Pectin_lyas_fold"/>
</dbReference>
<dbReference type="PANTHER" id="PTHR11319">
    <property type="entry name" value="G PROTEIN-COUPLED RECEPTOR-RELATED"/>
    <property type="match status" value="1"/>
</dbReference>
<keyword evidence="1 2" id="KW-0732">Signal</keyword>
<dbReference type="OrthoDB" id="8901262at2"/>
<evidence type="ECO:0000259" key="3">
    <source>
        <dbReference type="Pfam" id="PF18962"/>
    </source>
</evidence>
<feature type="domain" description="Secretion system C-terminal sorting" evidence="3">
    <location>
        <begin position="665"/>
        <end position="733"/>
    </location>
</feature>
<evidence type="ECO:0000313" key="5">
    <source>
        <dbReference type="Proteomes" id="UP000320643"/>
    </source>
</evidence>
<keyword evidence="5" id="KW-1185">Reference proteome</keyword>
<dbReference type="InterPro" id="IPR011050">
    <property type="entry name" value="Pectin_lyase_fold/virulence"/>
</dbReference>